<keyword evidence="1" id="KW-0812">Transmembrane</keyword>
<protein>
    <submittedName>
        <fullName evidence="2">Uncharacterized protein</fullName>
    </submittedName>
</protein>
<evidence type="ECO:0000256" key="1">
    <source>
        <dbReference type="SAM" id="Phobius"/>
    </source>
</evidence>
<dbReference type="Proteomes" id="UP000234641">
    <property type="component" value="Unassembled WGS sequence"/>
</dbReference>
<keyword evidence="1" id="KW-0472">Membrane</keyword>
<dbReference type="PROSITE" id="PS51257">
    <property type="entry name" value="PROKAR_LIPOPROTEIN"/>
    <property type="match status" value="1"/>
</dbReference>
<sequence length="83" mass="8998">MMPRNIFVRVLYILLVVIAVLLLIACIGASVWAGTAEDGWITVNAFMLIGWVVSSPFILGAIAWTIILFVGGRNSSTSDKMNV</sequence>
<accession>A0A2H1HHG3</accession>
<evidence type="ECO:0000313" key="2">
    <source>
        <dbReference type="EMBL" id="SMX62372.1"/>
    </source>
</evidence>
<gene>
    <name evidence="2" type="ORF">BLIN9172_00036</name>
</gene>
<feature type="transmembrane region" description="Helical" evidence="1">
    <location>
        <begin position="12"/>
        <end position="33"/>
    </location>
</feature>
<dbReference type="AlphaFoldDB" id="A0A2H1HHG3"/>
<organism evidence="2 3">
    <name type="scientific">Brevibacterium linens ATCC 9172</name>
    <dbReference type="NCBI Taxonomy" id="1255617"/>
    <lineage>
        <taxon>Bacteria</taxon>
        <taxon>Bacillati</taxon>
        <taxon>Actinomycetota</taxon>
        <taxon>Actinomycetes</taxon>
        <taxon>Micrococcales</taxon>
        <taxon>Brevibacteriaceae</taxon>
        <taxon>Brevibacterium</taxon>
    </lineage>
</organism>
<keyword evidence="1" id="KW-1133">Transmembrane helix</keyword>
<dbReference type="EMBL" id="FXYY01000001">
    <property type="protein sequence ID" value="SMX62372.1"/>
    <property type="molecule type" value="Genomic_DNA"/>
</dbReference>
<proteinExistence type="predicted"/>
<reference evidence="2 3" key="1">
    <citation type="submission" date="2017-03" db="EMBL/GenBank/DDBJ databases">
        <authorList>
            <person name="Afonso C.L."/>
            <person name="Miller P.J."/>
            <person name="Scott M.A."/>
            <person name="Spackman E."/>
            <person name="Goraichik I."/>
            <person name="Dimitrov K.M."/>
            <person name="Suarez D.L."/>
            <person name="Swayne D.E."/>
        </authorList>
    </citation>
    <scope>NUCLEOTIDE SEQUENCE [LARGE SCALE GENOMIC DNA]</scope>
    <source>
        <strain evidence="2 3">ATCC 9172</strain>
    </source>
</reference>
<feature type="transmembrane region" description="Helical" evidence="1">
    <location>
        <begin position="45"/>
        <end position="71"/>
    </location>
</feature>
<evidence type="ECO:0000313" key="3">
    <source>
        <dbReference type="Proteomes" id="UP000234641"/>
    </source>
</evidence>
<name>A0A2H1HHG3_BRELN</name>